<keyword evidence="2" id="KW-1185">Reference proteome</keyword>
<proteinExistence type="predicted"/>
<dbReference type="EMBL" id="JACXYZ010000002">
    <property type="protein sequence ID" value="MBD3925666.1"/>
    <property type="molecule type" value="Genomic_DNA"/>
</dbReference>
<evidence type="ECO:0000313" key="1">
    <source>
        <dbReference type="EMBL" id="MBD3925666.1"/>
    </source>
</evidence>
<dbReference type="InterPro" id="IPR010667">
    <property type="entry name" value="Phage_T4_Gp19"/>
</dbReference>
<accession>A0ABR8NDD3</accession>
<dbReference type="NCBIfam" id="TIGR02241">
    <property type="entry name" value="conserved hypothetical phage tail region protein"/>
    <property type="match status" value="1"/>
</dbReference>
<organism evidence="1 2">
    <name type="scientific">Nocardioides cavernae</name>
    <dbReference type="NCBI Taxonomy" id="1921566"/>
    <lineage>
        <taxon>Bacteria</taxon>
        <taxon>Bacillati</taxon>
        <taxon>Actinomycetota</taxon>
        <taxon>Actinomycetes</taxon>
        <taxon>Propionibacteriales</taxon>
        <taxon>Nocardioidaceae</taxon>
        <taxon>Nocardioides</taxon>
    </lineage>
</organism>
<gene>
    <name evidence="1" type="ORF">IEZ26_13620</name>
</gene>
<dbReference type="PANTHER" id="PTHR38009:SF1">
    <property type="entry name" value="CONSERVED HYPOTHETICAL PHAGE TAIL PROTEIN"/>
    <property type="match status" value="1"/>
</dbReference>
<comment type="caution">
    <text evidence="1">The sequence shown here is derived from an EMBL/GenBank/DDBJ whole genome shotgun (WGS) entry which is preliminary data.</text>
</comment>
<protein>
    <submittedName>
        <fullName evidence="1">Phage tail protein</fullName>
    </submittedName>
</protein>
<dbReference type="InterPro" id="IPR011747">
    <property type="entry name" value="CHP02241"/>
</dbReference>
<reference evidence="1 2" key="1">
    <citation type="submission" date="2020-09" db="EMBL/GenBank/DDBJ databases">
        <title>novel species in genus Nocardioides.</title>
        <authorList>
            <person name="Zhang G."/>
        </authorList>
    </citation>
    <scope>NUCLEOTIDE SEQUENCE [LARGE SCALE GENOMIC DNA]</scope>
    <source>
        <strain evidence="1 2">KCTC 39551</strain>
    </source>
</reference>
<dbReference type="Proteomes" id="UP000618818">
    <property type="component" value="Unassembled WGS sequence"/>
</dbReference>
<dbReference type="RefSeq" id="WP_191195552.1">
    <property type="nucleotide sequence ID" value="NZ_JACXYZ010000002.1"/>
</dbReference>
<dbReference type="Pfam" id="PF06841">
    <property type="entry name" value="Phage_T4_gp19"/>
    <property type="match status" value="1"/>
</dbReference>
<dbReference type="PANTHER" id="PTHR38009">
    <property type="entry name" value="CONSERVED HYPOTHETICAL PHAGE TAIL PROTEIN"/>
    <property type="match status" value="1"/>
</dbReference>
<evidence type="ECO:0000313" key="2">
    <source>
        <dbReference type="Proteomes" id="UP000618818"/>
    </source>
</evidence>
<sequence>MARSDPYRAFRFRIEIQGLVQGGFRSVGGMERTTTVEPYREGGVNDFEHQLVVQTTFPPLTLQRGLVESTLWDWHQDVIDGSVTRRDVTIELLDESGQQAWRWVCQGAFPAKWSGADLDAVSGSIATESVELVHHGIRRQ</sequence>
<name>A0ABR8NDD3_9ACTN</name>